<dbReference type="GO" id="GO:0004348">
    <property type="term" value="F:glucosylceramidase activity"/>
    <property type="evidence" value="ECO:0007669"/>
    <property type="project" value="InterPro"/>
</dbReference>
<evidence type="ECO:0000256" key="3">
    <source>
        <dbReference type="ARBA" id="ARBA00022801"/>
    </source>
</evidence>
<dbReference type="InterPro" id="IPR001139">
    <property type="entry name" value="Glyco_hydro_30"/>
</dbReference>
<dbReference type="EMBL" id="JRYR02000002">
    <property type="protein sequence ID" value="OHX63916.1"/>
    <property type="molecule type" value="Genomic_DNA"/>
</dbReference>
<keyword evidence="4" id="KW-0326">Glycosidase</keyword>
<comment type="similarity">
    <text evidence="1 4">Belongs to the glycosyl hydrolase 30 family.</text>
</comment>
<evidence type="ECO:0000256" key="2">
    <source>
        <dbReference type="ARBA" id="ARBA00022729"/>
    </source>
</evidence>
<gene>
    <name evidence="6" type="ORF">NH26_20105</name>
</gene>
<proteinExistence type="inferred from homology"/>
<evidence type="ECO:0000259" key="5">
    <source>
        <dbReference type="Pfam" id="PF02055"/>
    </source>
</evidence>
<organism evidence="6 7">
    <name type="scientific">Flammeovirga pacifica</name>
    <dbReference type="NCBI Taxonomy" id="915059"/>
    <lineage>
        <taxon>Bacteria</taxon>
        <taxon>Pseudomonadati</taxon>
        <taxon>Bacteroidota</taxon>
        <taxon>Cytophagia</taxon>
        <taxon>Cytophagales</taxon>
        <taxon>Flammeovirgaceae</taxon>
        <taxon>Flammeovirga</taxon>
    </lineage>
</organism>
<dbReference type="RefSeq" id="WP_044217842.1">
    <property type="nucleotide sequence ID" value="NZ_JRYR02000002.1"/>
</dbReference>
<dbReference type="PANTHER" id="PTHR11069:SF23">
    <property type="entry name" value="LYSOSOMAL ACID GLUCOSYLCERAMIDASE"/>
    <property type="match status" value="1"/>
</dbReference>
<keyword evidence="2" id="KW-0732">Signal</keyword>
<dbReference type="Proteomes" id="UP000179797">
    <property type="component" value="Unassembled WGS sequence"/>
</dbReference>
<dbReference type="PANTHER" id="PTHR11069">
    <property type="entry name" value="GLUCOSYLCERAMIDASE"/>
    <property type="match status" value="1"/>
</dbReference>
<dbReference type="AlphaFoldDB" id="A0A1S1YSD2"/>
<dbReference type="InterPro" id="IPR033453">
    <property type="entry name" value="Glyco_hydro_30_TIM-barrel"/>
</dbReference>
<dbReference type="InterPro" id="IPR017853">
    <property type="entry name" value="GH"/>
</dbReference>
<feature type="domain" description="Glycosyl hydrolase family 30 TIM-barrel" evidence="5">
    <location>
        <begin position="69"/>
        <end position="413"/>
    </location>
</feature>
<dbReference type="STRING" id="915059.NH26_20105"/>
<dbReference type="GO" id="GO:0016020">
    <property type="term" value="C:membrane"/>
    <property type="evidence" value="ECO:0007669"/>
    <property type="project" value="GOC"/>
</dbReference>
<protein>
    <recommendedName>
        <fullName evidence="5">Glycosyl hydrolase family 30 TIM-barrel domain-containing protein</fullName>
    </recommendedName>
</protein>
<dbReference type="OrthoDB" id="9806701at2"/>
<name>A0A1S1YSD2_FLAPC</name>
<dbReference type="PROSITE" id="PS51257">
    <property type="entry name" value="PROKAR_LIPOPROTEIN"/>
    <property type="match status" value="1"/>
</dbReference>
<dbReference type="PRINTS" id="PR00843">
    <property type="entry name" value="GLHYDRLASE30"/>
</dbReference>
<evidence type="ECO:0000313" key="6">
    <source>
        <dbReference type="EMBL" id="OHX63916.1"/>
    </source>
</evidence>
<dbReference type="Pfam" id="PF02055">
    <property type="entry name" value="Glyco_hydro_30"/>
    <property type="match status" value="1"/>
</dbReference>
<keyword evidence="3 4" id="KW-0378">Hydrolase</keyword>
<keyword evidence="7" id="KW-1185">Reference proteome</keyword>
<reference evidence="6 7" key="1">
    <citation type="journal article" date="2012" name="Int. J. Syst. Evol. Microbiol.">
        <title>Flammeovirga pacifica sp. nov., isolated from deep-sea sediment.</title>
        <authorList>
            <person name="Xu H."/>
            <person name="Fu Y."/>
            <person name="Yang N."/>
            <person name="Ding Z."/>
            <person name="Lai Q."/>
            <person name="Zeng R."/>
        </authorList>
    </citation>
    <scope>NUCLEOTIDE SEQUENCE [LARGE SCALE GENOMIC DNA]</scope>
    <source>
        <strain evidence="7">DSM 24597 / LMG 26175 / WPAGA1</strain>
    </source>
</reference>
<evidence type="ECO:0000256" key="1">
    <source>
        <dbReference type="ARBA" id="ARBA00005382"/>
    </source>
</evidence>
<sequence>MKLYLKQTTYFLFSILLMGCTSSNHEIKVKWVESTIKKQWEEKVLYLQKPSELEEGKVKIFTDQPLQTVKGFGGCFNELGYEALNILSEDARKRIIHDLFDQKEGCNFTICRMPIGANDYAVNWYSHNETKDDFEMNQFSINRDKERLIPYINWAKQINPDIKIWGSPWCPPSWMKTNNHYACKPDVVNDLTEEGRGEEMHTQFRMEEKYLKSYALYFSKFVEAYKKEGIDIYAVHVQNELNSSCQNFPSCIWHPKDMATFIGDYLGPEFINKKLKTEIWLGTVERKQEDRVDDILLDHKAQKYIKGVGFQWAGKGAIPYVNTKYPNLELMQTESECGNGSNDWAAAKHTFDLIKHYFKNGANSYMYWNMVLDETGKSHWGWKQNSMITVNSDSKSVVYNPEFYLMKHFSAFVEKNSKYLKTSDENCLAFKCEKQYVVFYHNNSTKKQVKEFVVDGKSVKLELAPDSFHTFIMAINE</sequence>
<comment type="caution">
    <text evidence="6">The sequence shown here is derived from an EMBL/GenBank/DDBJ whole genome shotgun (WGS) entry which is preliminary data.</text>
</comment>
<dbReference type="SUPFAM" id="SSF51445">
    <property type="entry name" value="(Trans)glycosidases"/>
    <property type="match status" value="1"/>
</dbReference>
<dbReference type="GO" id="GO:0006680">
    <property type="term" value="P:glucosylceramide catabolic process"/>
    <property type="evidence" value="ECO:0007669"/>
    <property type="project" value="TreeGrafter"/>
</dbReference>
<accession>A0A1S1YSD2</accession>
<evidence type="ECO:0000256" key="4">
    <source>
        <dbReference type="RuleBase" id="RU361188"/>
    </source>
</evidence>
<dbReference type="Gene3D" id="3.20.20.80">
    <property type="entry name" value="Glycosidases"/>
    <property type="match status" value="1"/>
</dbReference>
<evidence type="ECO:0000313" key="7">
    <source>
        <dbReference type="Proteomes" id="UP000179797"/>
    </source>
</evidence>